<evidence type="ECO:0000313" key="2">
    <source>
        <dbReference type="Proteomes" id="UP000186607"/>
    </source>
</evidence>
<dbReference type="Proteomes" id="UP000186607">
    <property type="component" value="Unassembled WGS sequence"/>
</dbReference>
<protein>
    <submittedName>
        <fullName evidence="1">Uncharacterized protein</fullName>
    </submittedName>
</protein>
<name>A0A1U7NVI0_9DEIO</name>
<gene>
    <name evidence="1" type="ORF">BOO71_0010420</name>
</gene>
<organism evidence="1 2">
    <name type="scientific">Deinococcus marmoris</name>
    <dbReference type="NCBI Taxonomy" id="249408"/>
    <lineage>
        <taxon>Bacteria</taxon>
        <taxon>Thermotogati</taxon>
        <taxon>Deinococcota</taxon>
        <taxon>Deinococci</taxon>
        <taxon>Deinococcales</taxon>
        <taxon>Deinococcaceae</taxon>
        <taxon>Deinococcus</taxon>
    </lineage>
</organism>
<dbReference type="AlphaFoldDB" id="A0A1U7NVI0"/>
<comment type="caution">
    <text evidence="1">The sequence shown here is derived from an EMBL/GenBank/DDBJ whole genome shotgun (WGS) entry which is preliminary data.</text>
</comment>
<accession>A0A1U7NVI0</accession>
<keyword evidence="2" id="KW-1185">Reference proteome</keyword>
<sequence length="198" mass="22888">MVDRNDLIGPLKFLIAGINAQLVQARAQKRNRSMEKEFLLKAMEIRECALGVARALDQEHLLPFVPVVEENPVVACCPECGYEDRENKEWEEKGIWQLGVQSWTMTQMRDLLPDPLHQHYVVYGLELSMGYEVNEDRTKLKATEMLCRVCKHREETLAADGARCPGSDHELWMLTQHPEVLLLRRWQVLGPRMALHDN</sequence>
<dbReference type="EMBL" id="MSTI01000119">
    <property type="protein sequence ID" value="OLV16916.1"/>
    <property type="molecule type" value="Genomic_DNA"/>
</dbReference>
<reference evidence="1 2" key="1">
    <citation type="submission" date="2017-01" db="EMBL/GenBank/DDBJ databases">
        <title>Genome Analysis of Deinococcus marmoris KOPRI26562.</title>
        <authorList>
            <person name="Kim J.H."/>
            <person name="Oh H.-M."/>
        </authorList>
    </citation>
    <scope>NUCLEOTIDE SEQUENCE [LARGE SCALE GENOMIC DNA]</scope>
    <source>
        <strain evidence="1 2">KOPRI26562</strain>
    </source>
</reference>
<evidence type="ECO:0000313" key="1">
    <source>
        <dbReference type="EMBL" id="OLV16916.1"/>
    </source>
</evidence>
<dbReference type="STRING" id="249408.BOO71_0010420"/>
<proteinExistence type="predicted"/>